<name>A0A392ULE6_9FABA</name>
<accession>A0A392ULE6</accession>
<dbReference type="EMBL" id="LXQA010857817">
    <property type="protein sequence ID" value="MCI74302.1"/>
    <property type="molecule type" value="Genomic_DNA"/>
</dbReference>
<feature type="non-terminal residue" evidence="1">
    <location>
        <position position="1"/>
    </location>
</feature>
<protein>
    <submittedName>
        <fullName evidence="1">Uncharacterized protein</fullName>
    </submittedName>
</protein>
<organism evidence="1 2">
    <name type="scientific">Trifolium medium</name>
    <dbReference type="NCBI Taxonomy" id="97028"/>
    <lineage>
        <taxon>Eukaryota</taxon>
        <taxon>Viridiplantae</taxon>
        <taxon>Streptophyta</taxon>
        <taxon>Embryophyta</taxon>
        <taxon>Tracheophyta</taxon>
        <taxon>Spermatophyta</taxon>
        <taxon>Magnoliopsida</taxon>
        <taxon>eudicotyledons</taxon>
        <taxon>Gunneridae</taxon>
        <taxon>Pentapetalae</taxon>
        <taxon>rosids</taxon>
        <taxon>fabids</taxon>
        <taxon>Fabales</taxon>
        <taxon>Fabaceae</taxon>
        <taxon>Papilionoideae</taxon>
        <taxon>50 kb inversion clade</taxon>
        <taxon>NPAAA clade</taxon>
        <taxon>Hologalegina</taxon>
        <taxon>IRL clade</taxon>
        <taxon>Trifolieae</taxon>
        <taxon>Trifolium</taxon>
    </lineage>
</organism>
<dbReference type="AlphaFoldDB" id="A0A392ULE6"/>
<evidence type="ECO:0000313" key="2">
    <source>
        <dbReference type="Proteomes" id="UP000265520"/>
    </source>
</evidence>
<proteinExistence type="predicted"/>
<keyword evidence="2" id="KW-1185">Reference proteome</keyword>
<reference evidence="1 2" key="1">
    <citation type="journal article" date="2018" name="Front. Plant Sci.">
        <title>Red Clover (Trifolium pratense) and Zigzag Clover (T. medium) - A Picture of Genomic Similarities and Differences.</title>
        <authorList>
            <person name="Dluhosova J."/>
            <person name="Istvanek J."/>
            <person name="Nedelnik J."/>
            <person name="Repkova J."/>
        </authorList>
    </citation>
    <scope>NUCLEOTIDE SEQUENCE [LARGE SCALE GENOMIC DNA]</scope>
    <source>
        <strain evidence="2">cv. 10/8</strain>
        <tissue evidence="1">Leaf</tissue>
    </source>
</reference>
<evidence type="ECO:0000313" key="1">
    <source>
        <dbReference type="EMBL" id="MCI74302.1"/>
    </source>
</evidence>
<dbReference type="Proteomes" id="UP000265520">
    <property type="component" value="Unassembled WGS sequence"/>
</dbReference>
<comment type="caution">
    <text evidence="1">The sequence shown here is derived from an EMBL/GenBank/DDBJ whole genome shotgun (WGS) entry which is preliminary data.</text>
</comment>
<sequence>ASRAAVTVGLRSDGYKREVLVSFEDEEVERVVSSMEAGNKV</sequence>